<evidence type="ECO:0000256" key="2">
    <source>
        <dbReference type="ARBA" id="ARBA00022618"/>
    </source>
</evidence>
<dbReference type="SUPFAM" id="SSF46785">
    <property type="entry name" value="Winged helix' DNA-binding domain"/>
    <property type="match status" value="2"/>
</dbReference>
<name>A0A1G2SXT1_9BACT</name>
<dbReference type="InterPro" id="IPR036388">
    <property type="entry name" value="WH-like_DNA-bd_sf"/>
</dbReference>
<dbReference type="PANTHER" id="PTHR34298:SF2">
    <property type="entry name" value="SEGREGATION AND CONDENSATION PROTEIN B"/>
    <property type="match status" value="1"/>
</dbReference>
<dbReference type="InterPro" id="IPR036390">
    <property type="entry name" value="WH_DNA-bd_sf"/>
</dbReference>
<keyword evidence="4" id="KW-0131">Cell cycle</keyword>
<evidence type="ECO:0000256" key="3">
    <source>
        <dbReference type="ARBA" id="ARBA00022829"/>
    </source>
</evidence>
<dbReference type="Proteomes" id="UP000178538">
    <property type="component" value="Unassembled WGS sequence"/>
</dbReference>
<dbReference type="GO" id="GO:0051304">
    <property type="term" value="P:chromosome separation"/>
    <property type="evidence" value="ECO:0007669"/>
    <property type="project" value="InterPro"/>
</dbReference>
<dbReference type="InterPro" id="IPR005234">
    <property type="entry name" value="ScpB_csome_segregation"/>
</dbReference>
<comment type="caution">
    <text evidence="5">The sequence shown here is derived from an EMBL/GenBank/DDBJ whole genome shotgun (WGS) entry which is preliminary data.</text>
</comment>
<dbReference type="STRING" id="1802737.A2832_00990"/>
<proteinExistence type="predicted"/>
<protein>
    <submittedName>
        <fullName evidence="5">SMC-Scp complex subunit ScpB</fullName>
    </submittedName>
</protein>
<keyword evidence="2" id="KW-0132">Cell division</keyword>
<dbReference type="PANTHER" id="PTHR34298">
    <property type="entry name" value="SEGREGATION AND CONDENSATION PROTEIN B"/>
    <property type="match status" value="1"/>
</dbReference>
<organism evidence="5 6">
    <name type="scientific">Candidatus Zambryskibacteria bacterium RIFCSPHIGHO2_01_FULL_44_22b</name>
    <dbReference type="NCBI Taxonomy" id="1802737"/>
    <lineage>
        <taxon>Bacteria</taxon>
        <taxon>Candidatus Zambryskiibacteriota</taxon>
    </lineage>
</organism>
<dbReference type="GO" id="GO:0051301">
    <property type="term" value="P:cell division"/>
    <property type="evidence" value="ECO:0007669"/>
    <property type="project" value="UniProtKB-KW"/>
</dbReference>
<reference evidence="5 6" key="1">
    <citation type="journal article" date="2016" name="Nat. Commun.">
        <title>Thousands of microbial genomes shed light on interconnected biogeochemical processes in an aquifer system.</title>
        <authorList>
            <person name="Anantharaman K."/>
            <person name="Brown C.T."/>
            <person name="Hug L.A."/>
            <person name="Sharon I."/>
            <person name="Castelle C.J."/>
            <person name="Probst A.J."/>
            <person name="Thomas B.C."/>
            <person name="Singh A."/>
            <person name="Wilkins M.J."/>
            <person name="Karaoz U."/>
            <person name="Brodie E.L."/>
            <person name="Williams K.H."/>
            <person name="Hubbard S.S."/>
            <person name="Banfield J.F."/>
        </authorList>
    </citation>
    <scope>NUCLEOTIDE SEQUENCE [LARGE SCALE GENOMIC DNA]</scope>
</reference>
<gene>
    <name evidence="5" type="ORF">A2832_00990</name>
</gene>
<accession>A0A1G2SXT1</accession>
<evidence type="ECO:0000313" key="5">
    <source>
        <dbReference type="EMBL" id="OHA89850.1"/>
    </source>
</evidence>
<dbReference type="Pfam" id="PF04079">
    <property type="entry name" value="SMC_ScpB"/>
    <property type="match status" value="1"/>
</dbReference>
<evidence type="ECO:0000256" key="1">
    <source>
        <dbReference type="ARBA" id="ARBA00022490"/>
    </source>
</evidence>
<keyword evidence="3" id="KW-0159">Chromosome partition</keyword>
<dbReference type="NCBIfam" id="TIGR00281">
    <property type="entry name" value="SMC-Scp complex subunit ScpB"/>
    <property type="match status" value="1"/>
</dbReference>
<evidence type="ECO:0000256" key="4">
    <source>
        <dbReference type="ARBA" id="ARBA00023306"/>
    </source>
</evidence>
<evidence type="ECO:0000313" key="6">
    <source>
        <dbReference type="Proteomes" id="UP000178538"/>
    </source>
</evidence>
<keyword evidence="1" id="KW-0963">Cytoplasm</keyword>
<sequence length="182" mass="20683">MNLESKIEAILFFKNEPVTLTELSKVLKVPREKLQITIDKLQREFGDRGIVLVTNGDEVSLGTHPEVSELIENMQKEELSRDLGRAGLETLAIVLYRGPVTRRDIDNIRGLNSGFTLRALLVRGLIERAESDGRSHVYKPTIKLLQYLGKTRREELPEFETAFKKIAEFESRNNSNSTNGNE</sequence>
<dbReference type="AlphaFoldDB" id="A0A1G2SXT1"/>
<dbReference type="Gene3D" id="1.10.10.10">
    <property type="entry name" value="Winged helix-like DNA-binding domain superfamily/Winged helix DNA-binding domain"/>
    <property type="match status" value="2"/>
</dbReference>
<dbReference type="EMBL" id="MHVG01000024">
    <property type="protein sequence ID" value="OHA89850.1"/>
    <property type="molecule type" value="Genomic_DNA"/>
</dbReference>